<proteinExistence type="predicted"/>
<evidence type="ECO:0000313" key="2">
    <source>
        <dbReference type="Proteomes" id="UP001633002"/>
    </source>
</evidence>
<sequence length="130" mass="15249">MQRTIKSKLPSRPIAAKPYHLVRDRKGRRVILCAIGECIEVFSEIHAYNNHIVGWGTLAARWRISKRRNLEYQVRHTYRQWKGLEKESTLRRLSENLEDTLMGQYHLTEEQAIIQGCLNENIVDTSDDES</sequence>
<accession>A0ABD3H3A9</accession>
<name>A0ABD3H3A9_9MARC</name>
<evidence type="ECO:0000313" key="1">
    <source>
        <dbReference type="EMBL" id="KAL3684875.1"/>
    </source>
</evidence>
<organism evidence="1 2">
    <name type="scientific">Riccia sorocarpa</name>
    <dbReference type="NCBI Taxonomy" id="122646"/>
    <lineage>
        <taxon>Eukaryota</taxon>
        <taxon>Viridiplantae</taxon>
        <taxon>Streptophyta</taxon>
        <taxon>Embryophyta</taxon>
        <taxon>Marchantiophyta</taxon>
        <taxon>Marchantiopsida</taxon>
        <taxon>Marchantiidae</taxon>
        <taxon>Marchantiales</taxon>
        <taxon>Ricciaceae</taxon>
        <taxon>Riccia</taxon>
    </lineage>
</organism>
<evidence type="ECO:0008006" key="3">
    <source>
        <dbReference type="Google" id="ProtNLM"/>
    </source>
</evidence>
<dbReference type="Proteomes" id="UP001633002">
    <property type="component" value="Unassembled WGS sequence"/>
</dbReference>
<comment type="caution">
    <text evidence="1">The sequence shown here is derived from an EMBL/GenBank/DDBJ whole genome shotgun (WGS) entry which is preliminary data.</text>
</comment>
<reference evidence="1 2" key="1">
    <citation type="submission" date="2024-09" db="EMBL/GenBank/DDBJ databases">
        <title>Chromosome-scale assembly of Riccia sorocarpa.</title>
        <authorList>
            <person name="Paukszto L."/>
        </authorList>
    </citation>
    <scope>NUCLEOTIDE SEQUENCE [LARGE SCALE GENOMIC DNA]</scope>
    <source>
        <strain evidence="1">LP-2024</strain>
        <tissue evidence="1">Aerial parts of the thallus</tissue>
    </source>
</reference>
<gene>
    <name evidence="1" type="ORF">R1sor_002897</name>
</gene>
<dbReference type="EMBL" id="JBJQOH010000006">
    <property type="protein sequence ID" value="KAL3684875.1"/>
    <property type="molecule type" value="Genomic_DNA"/>
</dbReference>
<protein>
    <recommendedName>
        <fullName evidence="3">HNH homing endonuclease</fullName>
    </recommendedName>
</protein>
<keyword evidence="2" id="KW-1185">Reference proteome</keyword>
<dbReference type="AlphaFoldDB" id="A0ABD3H3A9"/>